<accession>I4AG42</accession>
<organism evidence="1 2">
    <name type="scientific">Bernardetia litoralis (strain ATCC 23117 / DSM 6794 / NBRC 15988 / NCIMB 1366 / Fx l1 / Sio-4)</name>
    <name type="common">Flexibacter litoralis</name>
    <dbReference type="NCBI Taxonomy" id="880071"/>
    <lineage>
        <taxon>Bacteria</taxon>
        <taxon>Pseudomonadati</taxon>
        <taxon>Bacteroidota</taxon>
        <taxon>Cytophagia</taxon>
        <taxon>Cytophagales</taxon>
        <taxon>Bernardetiaceae</taxon>
        <taxon>Bernardetia</taxon>
    </lineage>
</organism>
<gene>
    <name evidence="1" type="ordered locus">Fleli_0451</name>
</gene>
<evidence type="ECO:0000313" key="2">
    <source>
        <dbReference type="Proteomes" id="UP000006054"/>
    </source>
</evidence>
<proteinExistence type="predicted"/>
<reference evidence="2" key="1">
    <citation type="submission" date="2012-06" db="EMBL/GenBank/DDBJ databases">
        <title>The complete genome of Flexibacter litoralis DSM 6794.</title>
        <authorList>
            <person name="Lucas S."/>
            <person name="Copeland A."/>
            <person name="Lapidus A."/>
            <person name="Glavina del Rio T."/>
            <person name="Dalin E."/>
            <person name="Tice H."/>
            <person name="Bruce D."/>
            <person name="Goodwin L."/>
            <person name="Pitluck S."/>
            <person name="Peters L."/>
            <person name="Ovchinnikova G."/>
            <person name="Lu M."/>
            <person name="Kyrpides N."/>
            <person name="Mavromatis K."/>
            <person name="Ivanova N."/>
            <person name="Brettin T."/>
            <person name="Detter J.C."/>
            <person name="Han C."/>
            <person name="Larimer F."/>
            <person name="Land M."/>
            <person name="Hauser L."/>
            <person name="Markowitz V."/>
            <person name="Cheng J.-F."/>
            <person name="Hugenholtz P."/>
            <person name="Woyke T."/>
            <person name="Wu D."/>
            <person name="Spring S."/>
            <person name="Lang E."/>
            <person name="Kopitz M."/>
            <person name="Brambilla E."/>
            <person name="Klenk H.-P."/>
            <person name="Eisen J.A."/>
        </authorList>
    </citation>
    <scope>NUCLEOTIDE SEQUENCE [LARGE SCALE GENOMIC DNA]</scope>
    <source>
        <strain evidence="2">ATCC 23117 / DSM 6794 / NBRC 15988 / NCIMB 1366 / Sio-4</strain>
    </source>
</reference>
<sequence length="69" mass="8289">MNRENFEEVLEQAAYFFQSCKHDVAYSAPDGKFYREQDLYRIETKFGAASLIKIHRHETLSYIEETIYF</sequence>
<name>I4AG42_BERLS</name>
<dbReference type="AlphaFoldDB" id="I4AG42"/>
<keyword evidence="2" id="KW-1185">Reference proteome</keyword>
<dbReference type="Proteomes" id="UP000006054">
    <property type="component" value="Chromosome"/>
</dbReference>
<evidence type="ECO:0000313" key="1">
    <source>
        <dbReference type="EMBL" id="AFM02927.1"/>
    </source>
</evidence>
<dbReference type="HOGENOM" id="CLU_2769804_0_0_10"/>
<dbReference type="EMBL" id="CP003345">
    <property type="protein sequence ID" value="AFM02927.1"/>
    <property type="molecule type" value="Genomic_DNA"/>
</dbReference>
<dbReference type="KEGG" id="fli:Fleli_0451"/>
<dbReference type="RefSeq" id="WP_014796387.1">
    <property type="nucleotide sequence ID" value="NC_018018.1"/>
</dbReference>
<protein>
    <submittedName>
        <fullName evidence="1">Uncharacterized protein</fullName>
    </submittedName>
</protein>